<protein>
    <recommendedName>
        <fullName evidence="3">FAF domain-containing protein</fullName>
    </recommendedName>
</protein>
<sequence>MSLEDYWEDASVCVGCDPHRHRWFSASFLEEKEQKPVSVYPRDNTLSVVPPSGYHDMQADSPLPRLPPPRSPQQFPPPIALCSTLSIKQGGRFVLKDMCAMHPPNCSCLRAERRHGRLRLHLIETHEQLHSAFSCDEDKGMKSSFSSFSVCVQPLDRVGEHREEFGQAFNAEDSATSKCSGEGIDGESSAAENQVSYNRLTSTAHVSPLLQDDDIHESKDAGCAGKELGMRGSIDADMEKSAEELEHAGTTEDVLNHVDNCIQKTFDGKPNIVWSASFDQVGNVDMDVQSSLNSPYSSNQVLLQQSFARAGTVIGLAAVS</sequence>
<reference evidence="4" key="1">
    <citation type="submission" date="2021-01" db="EMBL/GenBank/DDBJ databases">
        <title>Adiantum capillus-veneris genome.</title>
        <authorList>
            <person name="Fang Y."/>
            <person name="Liao Q."/>
        </authorList>
    </citation>
    <scope>NUCLEOTIDE SEQUENCE</scope>
    <source>
        <strain evidence="4">H3</strain>
        <tissue evidence="4">Leaf</tissue>
    </source>
</reference>
<dbReference type="Pfam" id="PF11250">
    <property type="entry name" value="FAF"/>
    <property type="match status" value="1"/>
</dbReference>
<dbReference type="OrthoDB" id="1916983at2759"/>
<feature type="domain" description="FAF" evidence="3">
    <location>
        <begin position="74"/>
        <end position="122"/>
    </location>
</feature>
<evidence type="ECO:0000313" key="5">
    <source>
        <dbReference type="Proteomes" id="UP000886520"/>
    </source>
</evidence>
<keyword evidence="5" id="KW-1185">Reference proteome</keyword>
<comment type="similarity">
    <text evidence="1">Belongs to the fantastic four family.</text>
</comment>
<evidence type="ECO:0000259" key="3">
    <source>
        <dbReference type="Pfam" id="PF11250"/>
    </source>
</evidence>
<dbReference type="PANTHER" id="PTHR33155">
    <property type="entry name" value="FANTASTIC FOUR-LIKE PROTEIN (DUF3049)"/>
    <property type="match status" value="1"/>
</dbReference>
<evidence type="ECO:0000313" key="4">
    <source>
        <dbReference type="EMBL" id="KAI5062568.1"/>
    </source>
</evidence>
<evidence type="ECO:0000256" key="1">
    <source>
        <dbReference type="ARBA" id="ARBA00008690"/>
    </source>
</evidence>
<name>A0A9D4U7R9_ADICA</name>
<dbReference type="EMBL" id="JABFUD020000022">
    <property type="protein sequence ID" value="KAI5062568.1"/>
    <property type="molecule type" value="Genomic_DNA"/>
</dbReference>
<accession>A0A9D4U7R9</accession>
<feature type="region of interest" description="Disordered" evidence="2">
    <location>
        <begin position="48"/>
        <end position="72"/>
    </location>
</feature>
<proteinExistence type="inferred from homology"/>
<organism evidence="4 5">
    <name type="scientific">Adiantum capillus-veneris</name>
    <name type="common">Maidenhair fern</name>
    <dbReference type="NCBI Taxonomy" id="13818"/>
    <lineage>
        <taxon>Eukaryota</taxon>
        <taxon>Viridiplantae</taxon>
        <taxon>Streptophyta</taxon>
        <taxon>Embryophyta</taxon>
        <taxon>Tracheophyta</taxon>
        <taxon>Polypodiopsida</taxon>
        <taxon>Polypodiidae</taxon>
        <taxon>Polypodiales</taxon>
        <taxon>Pteridineae</taxon>
        <taxon>Pteridaceae</taxon>
        <taxon>Vittarioideae</taxon>
        <taxon>Adiantum</taxon>
    </lineage>
</organism>
<dbReference type="AlphaFoldDB" id="A0A9D4U7R9"/>
<comment type="caution">
    <text evidence="4">The sequence shown here is derived from an EMBL/GenBank/DDBJ whole genome shotgun (WGS) entry which is preliminary data.</text>
</comment>
<feature type="region of interest" description="Disordered" evidence="2">
    <location>
        <begin position="172"/>
        <end position="194"/>
    </location>
</feature>
<dbReference type="InterPro" id="IPR021410">
    <property type="entry name" value="FAF"/>
</dbReference>
<dbReference type="InterPro" id="IPR046431">
    <property type="entry name" value="FAF_dom"/>
</dbReference>
<evidence type="ECO:0000256" key="2">
    <source>
        <dbReference type="SAM" id="MobiDB-lite"/>
    </source>
</evidence>
<dbReference type="Proteomes" id="UP000886520">
    <property type="component" value="Chromosome 22"/>
</dbReference>
<gene>
    <name evidence="4" type="ORF">GOP47_0023107</name>
</gene>
<dbReference type="PANTHER" id="PTHR33155:SF75">
    <property type="entry name" value="OS02G0750800 PROTEIN"/>
    <property type="match status" value="1"/>
</dbReference>